<gene>
    <name evidence="2" type="ORF">BpHYR1_006905</name>
</gene>
<evidence type="ECO:0000313" key="2">
    <source>
        <dbReference type="EMBL" id="RNA14063.1"/>
    </source>
</evidence>
<protein>
    <submittedName>
        <fullName evidence="2">Uncharacterized protein</fullName>
    </submittedName>
</protein>
<organism evidence="2 3">
    <name type="scientific">Brachionus plicatilis</name>
    <name type="common">Marine rotifer</name>
    <name type="synonym">Brachionus muelleri</name>
    <dbReference type="NCBI Taxonomy" id="10195"/>
    <lineage>
        <taxon>Eukaryota</taxon>
        <taxon>Metazoa</taxon>
        <taxon>Spiralia</taxon>
        <taxon>Gnathifera</taxon>
        <taxon>Rotifera</taxon>
        <taxon>Eurotatoria</taxon>
        <taxon>Monogononta</taxon>
        <taxon>Pseudotrocha</taxon>
        <taxon>Ploima</taxon>
        <taxon>Brachionidae</taxon>
        <taxon>Brachionus</taxon>
    </lineage>
</organism>
<name>A0A3M7QS13_BRAPC</name>
<proteinExistence type="predicted"/>
<feature type="transmembrane region" description="Helical" evidence="1">
    <location>
        <begin position="93"/>
        <end position="113"/>
    </location>
</feature>
<evidence type="ECO:0000256" key="1">
    <source>
        <dbReference type="SAM" id="Phobius"/>
    </source>
</evidence>
<keyword evidence="1" id="KW-0472">Membrane</keyword>
<keyword evidence="3" id="KW-1185">Reference proteome</keyword>
<dbReference type="Proteomes" id="UP000276133">
    <property type="component" value="Unassembled WGS sequence"/>
</dbReference>
<keyword evidence="1" id="KW-0812">Transmembrane</keyword>
<comment type="caution">
    <text evidence="2">The sequence shown here is derived from an EMBL/GenBank/DDBJ whole genome shotgun (WGS) entry which is preliminary data.</text>
</comment>
<dbReference type="OrthoDB" id="10509471at2759"/>
<dbReference type="EMBL" id="REGN01005265">
    <property type="protein sequence ID" value="RNA14063.1"/>
    <property type="molecule type" value="Genomic_DNA"/>
</dbReference>
<evidence type="ECO:0000313" key="3">
    <source>
        <dbReference type="Proteomes" id="UP000276133"/>
    </source>
</evidence>
<feature type="transmembrane region" description="Helical" evidence="1">
    <location>
        <begin position="29"/>
        <end position="52"/>
    </location>
</feature>
<reference evidence="2 3" key="1">
    <citation type="journal article" date="2018" name="Sci. Rep.">
        <title>Genomic signatures of local adaptation to the degree of environmental predictability in rotifers.</title>
        <authorList>
            <person name="Franch-Gras L."/>
            <person name="Hahn C."/>
            <person name="Garcia-Roger E.M."/>
            <person name="Carmona M.J."/>
            <person name="Serra M."/>
            <person name="Gomez A."/>
        </authorList>
    </citation>
    <scope>NUCLEOTIDE SEQUENCE [LARGE SCALE GENOMIC DNA]</scope>
    <source>
        <strain evidence="2">HYR1</strain>
    </source>
</reference>
<dbReference type="AlphaFoldDB" id="A0A3M7QS13"/>
<feature type="transmembrane region" description="Helical" evidence="1">
    <location>
        <begin position="64"/>
        <end position="86"/>
    </location>
</feature>
<accession>A0A3M7QS13</accession>
<sequence>MTDFEIPPYQTFSTEKEQIEILLQDDFPVLYFSVHSTTFIIIGLIELVLMMISKADFGPVSDIGHSLISASILVVLGILSILLMIYQISFYSFCLGLVTNISGLICLNIVSIASTECFPNENCKLGFHIIMLLLGIVAFVANLAHIIILHCFLKKTNKKYFRKIEKKN</sequence>
<keyword evidence="1" id="KW-1133">Transmembrane helix</keyword>
<feature type="transmembrane region" description="Helical" evidence="1">
    <location>
        <begin position="125"/>
        <end position="153"/>
    </location>
</feature>